<sequence>MNDKVAFDLPLAPSQVPVLRTEICSASSARKVAAMLDLDPEHMVDGAPLPRGWQFILMGADTRRSLLRADGFPGLGVTMPDLGLPRLLLGGRNVTFRKDIPIGASVHRKSAMQDLTRKTVKSGPMAIANIQHELWLAGDESPALVETQTYLLLPARRGSTATIASGSVADLASYRTATVVPDETLLFQYSAIGFNSHKIHIDRSHARHVEGYPDLVVNGGLVTLLLTEYLRREIGVIPTSIKVRHVAPLFCGRPITMIAKQGKTNLRLQAYDHRSTLAVDMEVNTHEVPGTPGT</sequence>
<evidence type="ECO:0000313" key="1">
    <source>
        <dbReference type="EMBL" id="XBP73006.1"/>
    </source>
</evidence>
<dbReference type="PANTHER" id="PTHR28152">
    <property type="entry name" value="HYDROXYACYL-THIOESTER DEHYDRATASE TYPE 2, MITOCHONDRIAL"/>
    <property type="match status" value="1"/>
</dbReference>
<evidence type="ECO:0008006" key="2">
    <source>
        <dbReference type="Google" id="ProtNLM"/>
    </source>
</evidence>
<dbReference type="Gene3D" id="3.10.129.10">
    <property type="entry name" value="Hotdog Thioesterase"/>
    <property type="match status" value="1"/>
</dbReference>
<dbReference type="GO" id="GO:0019171">
    <property type="term" value="F:(3R)-hydroxyacyl-[acyl-carrier-protein] dehydratase activity"/>
    <property type="evidence" value="ECO:0007669"/>
    <property type="project" value="TreeGrafter"/>
</dbReference>
<keyword evidence="1" id="KW-0614">Plasmid</keyword>
<name>A0AAU7LZK3_9BURK</name>
<geneLocation type="plasmid" evidence="1">
    <name>p3</name>
</geneLocation>
<dbReference type="InterPro" id="IPR052741">
    <property type="entry name" value="Mitochondrial_HTD2"/>
</dbReference>
<dbReference type="RefSeq" id="WP_349282908.1">
    <property type="nucleotide sequence ID" value="NZ_CBCSCU010000079.1"/>
</dbReference>
<dbReference type="AlphaFoldDB" id="A0AAU7LZK3"/>
<accession>A0AAU7LZK3</accession>
<gene>
    <name evidence="1" type="ORF">ABLV49_24775</name>
</gene>
<dbReference type="EMBL" id="CP157678">
    <property type="protein sequence ID" value="XBP73006.1"/>
    <property type="molecule type" value="Genomic_DNA"/>
</dbReference>
<dbReference type="InterPro" id="IPR029069">
    <property type="entry name" value="HotDog_dom_sf"/>
</dbReference>
<dbReference type="SUPFAM" id="SSF54637">
    <property type="entry name" value="Thioesterase/thiol ester dehydrase-isomerase"/>
    <property type="match status" value="1"/>
</dbReference>
<dbReference type="PANTHER" id="PTHR28152:SF1">
    <property type="entry name" value="HYDROXYACYL-THIOESTER DEHYDRATASE TYPE 2, MITOCHONDRIAL"/>
    <property type="match status" value="1"/>
</dbReference>
<organism evidence="1">
    <name type="scientific">Polaromonas hydrogenivorans</name>
    <dbReference type="NCBI Taxonomy" id="335476"/>
    <lineage>
        <taxon>Bacteria</taxon>
        <taxon>Pseudomonadati</taxon>
        <taxon>Pseudomonadota</taxon>
        <taxon>Betaproteobacteria</taxon>
        <taxon>Burkholderiales</taxon>
        <taxon>Comamonadaceae</taxon>
        <taxon>Polaromonas</taxon>
    </lineage>
</organism>
<proteinExistence type="predicted"/>
<protein>
    <recommendedName>
        <fullName evidence="2">3-methylfumaryl-CoA hydratase</fullName>
    </recommendedName>
</protein>
<reference evidence="1" key="1">
    <citation type="submission" date="2024-05" db="EMBL/GenBank/DDBJ databases">
        <authorList>
            <person name="Bunk B."/>
            <person name="Swiderski J."/>
            <person name="Sproer C."/>
            <person name="Thiel V."/>
        </authorList>
    </citation>
    <scope>NUCLEOTIDE SEQUENCE</scope>
    <source>
        <strain evidence="1">DSM 17735</strain>
        <plasmid evidence="1">p3</plasmid>
    </source>
</reference>